<dbReference type="AlphaFoldDB" id="A0A2J7YW78"/>
<proteinExistence type="predicted"/>
<keyword evidence="2" id="KW-1185">Reference proteome</keyword>
<organism evidence="1 2">
    <name type="scientific">Streptomyces malaysiensis</name>
    <dbReference type="NCBI Taxonomy" id="92644"/>
    <lineage>
        <taxon>Bacteria</taxon>
        <taxon>Bacillati</taxon>
        <taxon>Actinomycetota</taxon>
        <taxon>Actinomycetes</taxon>
        <taxon>Kitasatosporales</taxon>
        <taxon>Streptomycetaceae</taxon>
        <taxon>Streptomyces</taxon>
        <taxon>Streptomyces violaceusniger group</taxon>
    </lineage>
</organism>
<reference evidence="1 2" key="1">
    <citation type="submission" date="2015-09" db="EMBL/GenBank/DDBJ databases">
        <title>Genome sequence, genome mining and natural product profiling of a biocontrol bacterium Streptomyces malaysiensis F913.</title>
        <authorList>
            <person name="Xu Y."/>
            <person name="Wei J."/>
            <person name="Xie J."/>
            <person name="Li T."/>
            <person name="Zhou Z."/>
        </authorList>
    </citation>
    <scope>NUCLEOTIDE SEQUENCE [LARGE SCALE GENOMIC DNA]</scope>
    <source>
        <strain evidence="1 2">F913</strain>
    </source>
</reference>
<evidence type="ECO:0000313" key="2">
    <source>
        <dbReference type="Proteomes" id="UP000236520"/>
    </source>
</evidence>
<accession>A0A2J7YW78</accession>
<protein>
    <submittedName>
        <fullName evidence="1">Uncharacterized protein</fullName>
    </submittedName>
</protein>
<comment type="caution">
    <text evidence="1">The sequence shown here is derived from an EMBL/GenBank/DDBJ whole genome shotgun (WGS) entry which is preliminary data.</text>
</comment>
<name>A0A2J7YW78_STRMQ</name>
<evidence type="ECO:0000313" key="1">
    <source>
        <dbReference type="EMBL" id="PNG92284.1"/>
    </source>
</evidence>
<dbReference type="EMBL" id="LJIW01000002">
    <property type="protein sequence ID" value="PNG92284.1"/>
    <property type="molecule type" value="Genomic_DNA"/>
</dbReference>
<dbReference type="Proteomes" id="UP000236520">
    <property type="component" value="Unassembled WGS sequence"/>
</dbReference>
<sequence>MCEVGRYIDCALDHAAAGRQMNVVGGIVAREVLWTESHVTLATQEARATWA</sequence>
<gene>
    <name evidence="1" type="ORF">SMF913_27749</name>
</gene>